<dbReference type="Gene3D" id="2.60.40.10">
    <property type="entry name" value="Immunoglobulins"/>
    <property type="match status" value="2"/>
</dbReference>
<organism evidence="6">
    <name type="scientific">Darwinula stevensoni</name>
    <dbReference type="NCBI Taxonomy" id="69355"/>
    <lineage>
        <taxon>Eukaryota</taxon>
        <taxon>Metazoa</taxon>
        <taxon>Ecdysozoa</taxon>
        <taxon>Arthropoda</taxon>
        <taxon>Crustacea</taxon>
        <taxon>Oligostraca</taxon>
        <taxon>Ostracoda</taxon>
        <taxon>Podocopa</taxon>
        <taxon>Podocopida</taxon>
        <taxon>Darwinulocopina</taxon>
        <taxon>Darwinuloidea</taxon>
        <taxon>Darwinulidae</taxon>
        <taxon>Darwinula</taxon>
    </lineage>
</organism>
<dbReference type="PROSITE" id="PS50835">
    <property type="entry name" value="IG_LIKE"/>
    <property type="match status" value="2"/>
</dbReference>
<keyword evidence="2" id="KW-1015">Disulfide bond</keyword>
<keyword evidence="4" id="KW-0472">Membrane</keyword>
<dbReference type="GO" id="GO:0098609">
    <property type="term" value="P:cell-cell adhesion"/>
    <property type="evidence" value="ECO:0007669"/>
    <property type="project" value="TreeGrafter"/>
</dbReference>
<dbReference type="Pfam" id="PF07679">
    <property type="entry name" value="I-set"/>
    <property type="match status" value="1"/>
</dbReference>
<dbReference type="InterPro" id="IPR013106">
    <property type="entry name" value="Ig_V-set"/>
</dbReference>
<dbReference type="SMART" id="SM00408">
    <property type="entry name" value="IGc2"/>
    <property type="match status" value="1"/>
</dbReference>
<evidence type="ECO:0000256" key="4">
    <source>
        <dbReference type="SAM" id="Phobius"/>
    </source>
</evidence>
<evidence type="ECO:0000313" key="7">
    <source>
        <dbReference type="Proteomes" id="UP000677054"/>
    </source>
</evidence>
<evidence type="ECO:0000313" key="6">
    <source>
        <dbReference type="EMBL" id="CAD7249738.1"/>
    </source>
</evidence>
<feature type="region of interest" description="Disordered" evidence="3">
    <location>
        <begin position="456"/>
        <end position="489"/>
    </location>
</feature>
<name>A0A7R9A913_9CRUS</name>
<dbReference type="Pfam" id="PF07686">
    <property type="entry name" value="V-set"/>
    <property type="match status" value="1"/>
</dbReference>
<dbReference type="InterPro" id="IPR003599">
    <property type="entry name" value="Ig_sub"/>
</dbReference>
<dbReference type="SMART" id="SM00409">
    <property type="entry name" value="IG"/>
    <property type="match status" value="2"/>
</dbReference>
<gene>
    <name evidence="6" type="ORF">DSTB1V02_LOCUS9525</name>
</gene>
<feature type="transmembrane region" description="Helical" evidence="4">
    <location>
        <begin position="9"/>
        <end position="27"/>
    </location>
</feature>
<evidence type="ECO:0000259" key="5">
    <source>
        <dbReference type="PROSITE" id="PS50835"/>
    </source>
</evidence>
<dbReference type="EMBL" id="CAJPEV010002465">
    <property type="protein sequence ID" value="CAG0896990.1"/>
    <property type="molecule type" value="Genomic_DNA"/>
</dbReference>
<keyword evidence="4" id="KW-1133">Transmembrane helix</keyword>
<feature type="domain" description="Ig-like" evidence="5">
    <location>
        <begin position="337"/>
        <end position="427"/>
    </location>
</feature>
<dbReference type="OrthoDB" id="6351746at2759"/>
<dbReference type="EMBL" id="LR901982">
    <property type="protein sequence ID" value="CAD7249738.1"/>
    <property type="molecule type" value="Genomic_DNA"/>
</dbReference>
<dbReference type="Proteomes" id="UP000677054">
    <property type="component" value="Unassembled WGS sequence"/>
</dbReference>
<dbReference type="PANTHER" id="PTHR44170:SF32">
    <property type="entry name" value="PROTEIN TURTLE-LIKE PROTEIN"/>
    <property type="match status" value="1"/>
</dbReference>
<dbReference type="PANTHER" id="PTHR44170">
    <property type="entry name" value="PROTEIN SIDEKICK"/>
    <property type="match status" value="1"/>
</dbReference>
<evidence type="ECO:0000256" key="1">
    <source>
        <dbReference type="ARBA" id="ARBA00022737"/>
    </source>
</evidence>
<dbReference type="InterPro" id="IPR013098">
    <property type="entry name" value="Ig_I-set"/>
</dbReference>
<protein>
    <recommendedName>
        <fullName evidence="5">Ig-like domain-containing protein</fullName>
    </recommendedName>
</protein>
<dbReference type="InterPro" id="IPR007110">
    <property type="entry name" value="Ig-like_dom"/>
</dbReference>
<keyword evidence="7" id="KW-1185">Reference proteome</keyword>
<evidence type="ECO:0000256" key="2">
    <source>
        <dbReference type="ARBA" id="ARBA00023157"/>
    </source>
</evidence>
<evidence type="ECO:0000256" key="3">
    <source>
        <dbReference type="SAM" id="MobiDB-lite"/>
    </source>
</evidence>
<keyword evidence="1" id="KW-0677">Repeat</keyword>
<dbReference type="InterPro" id="IPR036179">
    <property type="entry name" value="Ig-like_dom_sf"/>
</dbReference>
<sequence length="489" mass="54809">MEENERRRILIIITTDILIIFLITMPLDWLELPSNVTWSYVAWAENDDDIPERTSERSRKRVRGDSARTFHVVTERIEKHGIPRSRIARSNSVEVTGDRSSRSRRLDFLLSMMLSVLGRVGGTVGVDRKRDRLRLSLHPVFPTVFSHPVNSGSRRRDRVPETAIRLSKESSERSGVVLPRDTCSPSRCGCLPSPFLTHLFLLSLPRGPDGCCDSARHERGVEGTGVLLPCRLALPALPALPLRERPVPFIVKWLKKDGSSGENRPVFIHYEKYPPHVDEGYRGRMGLAQTETAADLNVSSLKPSDAGWYGCQVILLDRSPNGHHPIRWIHLDVLPLPETLRFAVRPPEEVLVHEGENLVLNCEAVGDPEPSVAWSKGAEPVPVEGRYALGRDGKELVVTGVEEGDLGEFVCRAENSRATIQTRVTVSTFRASVFSLLRRRAGTAIGRVETKPNRRIPGKIPYSLPPPRRTVKMKPPVSHRYELDGASYE</sequence>
<dbReference type="InterPro" id="IPR003598">
    <property type="entry name" value="Ig_sub2"/>
</dbReference>
<feature type="domain" description="Ig-like" evidence="5">
    <location>
        <begin position="194"/>
        <end position="313"/>
    </location>
</feature>
<reference evidence="6" key="1">
    <citation type="submission" date="2020-11" db="EMBL/GenBank/DDBJ databases">
        <authorList>
            <person name="Tran Van P."/>
        </authorList>
    </citation>
    <scope>NUCLEOTIDE SEQUENCE</scope>
</reference>
<proteinExistence type="predicted"/>
<keyword evidence="4" id="KW-0812">Transmembrane</keyword>
<dbReference type="AlphaFoldDB" id="A0A7R9A913"/>
<dbReference type="InterPro" id="IPR013783">
    <property type="entry name" value="Ig-like_fold"/>
</dbReference>
<accession>A0A7R9A913</accession>
<dbReference type="SUPFAM" id="SSF48726">
    <property type="entry name" value="Immunoglobulin"/>
    <property type="match status" value="2"/>
</dbReference>